<proteinExistence type="predicted"/>
<evidence type="ECO:0000259" key="4">
    <source>
        <dbReference type="Pfam" id="PF16373"/>
    </source>
</evidence>
<protein>
    <submittedName>
        <fullName evidence="5">Glycosyl hydrolase family 10</fullName>
    </submittedName>
</protein>
<dbReference type="OrthoDB" id="9773203at2"/>
<organism evidence="5 6">
    <name type="scientific">Thermasporomyces composti</name>
    <dbReference type="NCBI Taxonomy" id="696763"/>
    <lineage>
        <taxon>Bacteria</taxon>
        <taxon>Bacillati</taxon>
        <taxon>Actinomycetota</taxon>
        <taxon>Actinomycetes</taxon>
        <taxon>Propionibacteriales</taxon>
        <taxon>Nocardioidaceae</taxon>
        <taxon>Thermasporomyces</taxon>
    </lineage>
</organism>
<feature type="chain" id="PRO_5017624423" evidence="2">
    <location>
        <begin position="38"/>
        <end position="576"/>
    </location>
</feature>
<dbReference type="PANTHER" id="PTHR43405">
    <property type="entry name" value="GLYCOSYL HYDROLASE DIGH"/>
    <property type="match status" value="1"/>
</dbReference>
<sequence>MGERPATPRDQLSRWTRALVAFSAACATVAVSMPAAATERTPTGSGAGHEQILENLYGHPHWQGRLLWLDLAANRTALDTREEVRDVMRRTAEVGFDSVVVDVKNPSGYVAYQSRIAPHLSTTKIPDYQPYPADYDLLQTVVEEGHRYGLDVIAAVNVFSEGSTTYRDGPAYDNPHWQTTYLTVTRAAVTGDGARRRVDGIDVTRGADMLVIYTPEHYNVSPANQWGVEASVVDGKVVEVVDRVDGAPPLAVPDDGFVLSGHGEAATWMRENLVEGTELTVEADVDFIRAQDHPSPATFVNPNLPEVQDYELAILEEIARNYDVDGIALDRARYSNLDADFSPKSRAAFEAYLGRPVENWPDDVMTYELEGFAARRVEGPLFTRWIEWRAHVIQEFFQRARDRVLGIDPSLYFTDYVGAWYPLYYEEGVNWGSRKRQPDYEWASERYGETGYAEDLDFLMVGTYFEDVTRQDAIDSGRPADWYSVEGSAEIAVQEVNEATFVYASLYLLQYHDDPERFRAAMEMALQRTHGIMLFDLIYLEQYDWWGIVREVFDQFPRTRAPHTNPGWHRMLRADG</sequence>
<dbReference type="Pfam" id="PF02638">
    <property type="entry name" value="GHL10"/>
    <property type="match status" value="1"/>
</dbReference>
<keyword evidence="1 2" id="KW-0732">Signal</keyword>
<dbReference type="InterPro" id="IPR052177">
    <property type="entry name" value="Divisome_Glycosyl_Hydrolase"/>
</dbReference>
<dbReference type="AlphaFoldDB" id="A0A3D9VKG0"/>
<dbReference type="InterPro" id="IPR003790">
    <property type="entry name" value="GHL10"/>
</dbReference>
<dbReference type="GO" id="GO:0016787">
    <property type="term" value="F:hydrolase activity"/>
    <property type="evidence" value="ECO:0007669"/>
    <property type="project" value="UniProtKB-KW"/>
</dbReference>
<evidence type="ECO:0000313" key="5">
    <source>
        <dbReference type="EMBL" id="REF37851.1"/>
    </source>
</evidence>
<evidence type="ECO:0000256" key="1">
    <source>
        <dbReference type="ARBA" id="ARBA00022729"/>
    </source>
</evidence>
<name>A0A3D9VKG0_THECX</name>
<dbReference type="InterPro" id="IPR017853">
    <property type="entry name" value="GH"/>
</dbReference>
<dbReference type="RefSeq" id="WP_115851243.1">
    <property type="nucleotide sequence ID" value="NZ_QTUC01000001.1"/>
</dbReference>
<dbReference type="EMBL" id="QTUC01000001">
    <property type="protein sequence ID" value="REF37851.1"/>
    <property type="molecule type" value="Genomic_DNA"/>
</dbReference>
<gene>
    <name evidence="5" type="ORF">DFJ64_3312</name>
</gene>
<reference evidence="5 6" key="1">
    <citation type="submission" date="2018-08" db="EMBL/GenBank/DDBJ databases">
        <title>Sequencing the genomes of 1000 actinobacteria strains.</title>
        <authorList>
            <person name="Klenk H.-P."/>
        </authorList>
    </citation>
    <scope>NUCLEOTIDE SEQUENCE [LARGE SCALE GENOMIC DNA]</scope>
    <source>
        <strain evidence="5 6">DSM 22891</strain>
    </source>
</reference>
<dbReference type="SUPFAM" id="SSF51445">
    <property type="entry name" value="(Trans)glycosidases"/>
    <property type="match status" value="1"/>
</dbReference>
<evidence type="ECO:0000256" key="2">
    <source>
        <dbReference type="SAM" id="SignalP"/>
    </source>
</evidence>
<dbReference type="InterPro" id="IPR032280">
    <property type="entry name" value="DUF4985"/>
</dbReference>
<dbReference type="Pfam" id="PF16373">
    <property type="entry name" value="DUF4985"/>
    <property type="match status" value="1"/>
</dbReference>
<feature type="domain" description="DUF4985" evidence="4">
    <location>
        <begin position="439"/>
        <end position="551"/>
    </location>
</feature>
<accession>A0A3D9VKG0</accession>
<evidence type="ECO:0000259" key="3">
    <source>
        <dbReference type="Pfam" id="PF02638"/>
    </source>
</evidence>
<keyword evidence="6" id="KW-1185">Reference proteome</keyword>
<keyword evidence="5" id="KW-0378">Hydrolase</keyword>
<dbReference type="PANTHER" id="PTHR43405:SF1">
    <property type="entry name" value="GLYCOSYL HYDROLASE DIGH"/>
    <property type="match status" value="1"/>
</dbReference>
<evidence type="ECO:0000313" key="6">
    <source>
        <dbReference type="Proteomes" id="UP000256485"/>
    </source>
</evidence>
<comment type="caution">
    <text evidence="5">The sequence shown here is derived from an EMBL/GenBank/DDBJ whole genome shotgun (WGS) entry which is preliminary data.</text>
</comment>
<dbReference type="Proteomes" id="UP000256485">
    <property type="component" value="Unassembled WGS sequence"/>
</dbReference>
<feature type="domain" description="Glycosyl hydrolase-like 10" evidence="3">
    <location>
        <begin position="292"/>
        <end position="413"/>
    </location>
</feature>
<feature type="signal peptide" evidence="2">
    <location>
        <begin position="1"/>
        <end position="37"/>
    </location>
</feature>
<dbReference type="Gene3D" id="3.20.20.80">
    <property type="entry name" value="Glycosidases"/>
    <property type="match status" value="2"/>
</dbReference>